<comment type="caution">
    <text evidence="1">The sequence shown here is derived from an EMBL/GenBank/DDBJ whole genome shotgun (WGS) entry which is preliminary data.</text>
</comment>
<keyword evidence="2" id="KW-1185">Reference proteome</keyword>
<reference evidence="1" key="2">
    <citation type="submission" date="2020-11" db="EMBL/GenBank/DDBJ databases">
        <authorList>
            <person name="McCartney M.A."/>
            <person name="Auch B."/>
            <person name="Kono T."/>
            <person name="Mallez S."/>
            <person name="Becker A."/>
            <person name="Gohl D.M."/>
            <person name="Silverstein K.A.T."/>
            <person name="Koren S."/>
            <person name="Bechman K.B."/>
            <person name="Herman A."/>
            <person name="Abrahante J.E."/>
            <person name="Garbe J."/>
        </authorList>
    </citation>
    <scope>NUCLEOTIDE SEQUENCE</scope>
    <source>
        <strain evidence="1">Duluth1</strain>
        <tissue evidence="1">Whole animal</tissue>
    </source>
</reference>
<organism evidence="1 2">
    <name type="scientific">Dreissena polymorpha</name>
    <name type="common">Zebra mussel</name>
    <name type="synonym">Mytilus polymorpha</name>
    <dbReference type="NCBI Taxonomy" id="45954"/>
    <lineage>
        <taxon>Eukaryota</taxon>
        <taxon>Metazoa</taxon>
        <taxon>Spiralia</taxon>
        <taxon>Lophotrochozoa</taxon>
        <taxon>Mollusca</taxon>
        <taxon>Bivalvia</taxon>
        <taxon>Autobranchia</taxon>
        <taxon>Heteroconchia</taxon>
        <taxon>Euheterodonta</taxon>
        <taxon>Imparidentia</taxon>
        <taxon>Neoheterodontei</taxon>
        <taxon>Myida</taxon>
        <taxon>Dreissenoidea</taxon>
        <taxon>Dreissenidae</taxon>
        <taxon>Dreissena</taxon>
    </lineage>
</organism>
<sequence length="237" mass="27093">MNIHHLLTIQHAHNIIRKNVLTKFHEDLTINLIYRVLTRKNALPPGRNVFESTRTILQLIQDIIETNILKNFNKVLLYIGKNATSPGGNIFQHTGIILDLFHEDLTIMASIVLTRKNALSPGGHISRNNVLTKFHEDWTINVTSNSVLKNALPPWQPYIVGTNLLTKFHEDRTIMWPLEKNAPHPASHVFQPSRTIFELFQDIIGKNLLTKFLLTRQMLMPHDGQKAITKAHCAQLS</sequence>
<name>A0A9D4CM60_DREPO</name>
<accession>A0A9D4CM60</accession>
<evidence type="ECO:0000313" key="1">
    <source>
        <dbReference type="EMBL" id="KAH3727908.1"/>
    </source>
</evidence>
<reference evidence="1" key="1">
    <citation type="journal article" date="2019" name="bioRxiv">
        <title>The Genome of the Zebra Mussel, Dreissena polymorpha: A Resource for Invasive Species Research.</title>
        <authorList>
            <person name="McCartney M.A."/>
            <person name="Auch B."/>
            <person name="Kono T."/>
            <person name="Mallez S."/>
            <person name="Zhang Y."/>
            <person name="Obille A."/>
            <person name="Becker A."/>
            <person name="Abrahante J.E."/>
            <person name="Garbe J."/>
            <person name="Badalamenti J.P."/>
            <person name="Herman A."/>
            <person name="Mangelson H."/>
            <person name="Liachko I."/>
            <person name="Sullivan S."/>
            <person name="Sone E.D."/>
            <person name="Koren S."/>
            <person name="Silverstein K.A.T."/>
            <person name="Beckman K.B."/>
            <person name="Gohl D.M."/>
        </authorList>
    </citation>
    <scope>NUCLEOTIDE SEQUENCE</scope>
    <source>
        <strain evidence="1">Duluth1</strain>
        <tissue evidence="1">Whole animal</tissue>
    </source>
</reference>
<dbReference type="AlphaFoldDB" id="A0A9D4CM60"/>
<dbReference type="EMBL" id="JAIWYP010000012">
    <property type="protein sequence ID" value="KAH3727908.1"/>
    <property type="molecule type" value="Genomic_DNA"/>
</dbReference>
<evidence type="ECO:0000313" key="2">
    <source>
        <dbReference type="Proteomes" id="UP000828390"/>
    </source>
</evidence>
<dbReference type="Proteomes" id="UP000828390">
    <property type="component" value="Unassembled WGS sequence"/>
</dbReference>
<gene>
    <name evidence="1" type="ORF">DPMN_053854</name>
</gene>
<proteinExistence type="predicted"/>
<protein>
    <submittedName>
        <fullName evidence="1">Uncharacterized protein</fullName>
    </submittedName>
</protein>